<sequence length="48" mass="5294">MLSLSSIIGVTTTATTVIITASCEWSVPNRWRFISGMWCLLSIYLSLA</sequence>
<dbReference type="Proteomes" id="UP001154282">
    <property type="component" value="Unassembled WGS sequence"/>
</dbReference>
<reference evidence="1" key="1">
    <citation type="submission" date="2022-08" db="EMBL/GenBank/DDBJ databases">
        <authorList>
            <person name="Gutierrez-Valencia J."/>
        </authorList>
    </citation>
    <scope>NUCLEOTIDE SEQUENCE</scope>
</reference>
<gene>
    <name evidence="1" type="ORF">LITE_LOCUS42359</name>
</gene>
<organism evidence="1 2">
    <name type="scientific">Linum tenue</name>
    <dbReference type="NCBI Taxonomy" id="586396"/>
    <lineage>
        <taxon>Eukaryota</taxon>
        <taxon>Viridiplantae</taxon>
        <taxon>Streptophyta</taxon>
        <taxon>Embryophyta</taxon>
        <taxon>Tracheophyta</taxon>
        <taxon>Spermatophyta</taxon>
        <taxon>Magnoliopsida</taxon>
        <taxon>eudicotyledons</taxon>
        <taxon>Gunneridae</taxon>
        <taxon>Pentapetalae</taxon>
        <taxon>rosids</taxon>
        <taxon>fabids</taxon>
        <taxon>Malpighiales</taxon>
        <taxon>Linaceae</taxon>
        <taxon>Linum</taxon>
    </lineage>
</organism>
<protein>
    <submittedName>
        <fullName evidence="1">Uncharacterized protein</fullName>
    </submittedName>
</protein>
<dbReference type="AlphaFoldDB" id="A0AAV0QCP6"/>
<proteinExistence type="predicted"/>
<evidence type="ECO:0000313" key="2">
    <source>
        <dbReference type="Proteomes" id="UP001154282"/>
    </source>
</evidence>
<comment type="caution">
    <text evidence="1">The sequence shown here is derived from an EMBL/GenBank/DDBJ whole genome shotgun (WGS) entry which is preliminary data.</text>
</comment>
<evidence type="ECO:0000313" key="1">
    <source>
        <dbReference type="EMBL" id="CAI0542088.1"/>
    </source>
</evidence>
<name>A0AAV0QCP6_9ROSI</name>
<dbReference type="EMBL" id="CAMGYJ010000009">
    <property type="protein sequence ID" value="CAI0542088.1"/>
    <property type="molecule type" value="Genomic_DNA"/>
</dbReference>
<accession>A0AAV0QCP6</accession>
<keyword evidence="2" id="KW-1185">Reference proteome</keyword>